<organism evidence="3 4">
    <name type="scientific">Ottowia pentelensis</name>
    <dbReference type="NCBI Taxonomy" id="511108"/>
    <lineage>
        <taxon>Bacteria</taxon>
        <taxon>Pseudomonadati</taxon>
        <taxon>Pseudomonadota</taxon>
        <taxon>Betaproteobacteria</taxon>
        <taxon>Burkholderiales</taxon>
        <taxon>Comamonadaceae</taxon>
        <taxon>Ottowia</taxon>
    </lineage>
</organism>
<dbReference type="Proteomes" id="UP001589834">
    <property type="component" value="Unassembled WGS sequence"/>
</dbReference>
<keyword evidence="4" id="KW-1185">Reference proteome</keyword>
<gene>
    <name evidence="3" type="ORF">ACFFGG_01900</name>
</gene>
<feature type="domain" description="Dienelactone hydrolase" evidence="2">
    <location>
        <begin position="81"/>
        <end position="229"/>
    </location>
</feature>
<keyword evidence="3" id="KW-0378">Hydrolase</keyword>
<dbReference type="PANTHER" id="PTHR46623">
    <property type="entry name" value="CARBOXYMETHYLENEBUTENOLIDASE-RELATED"/>
    <property type="match status" value="1"/>
</dbReference>
<feature type="chain" id="PRO_5045219042" evidence="1">
    <location>
        <begin position="23"/>
        <end position="236"/>
    </location>
</feature>
<protein>
    <submittedName>
        <fullName evidence="3">Dienelactone hydrolase family protein</fullName>
        <ecNumber evidence="3">3.1.-.-</ecNumber>
    </submittedName>
</protein>
<dbReference type="Gene3D" id="3.40.50.1820">
    <property type="entry name" value="alpha/beta hydrolase"/>
    <property type="match status" value="1"/>
</dbReference>
<name>A0ABV6PN92_9BURK</name>
<proteinExistence type="predicted"/>
<dbReference type="PANTHER" id="PTHR46623:SF6">
    <property type="entry name" value="ALPHA_BETA-HYDROLASES SUPERFAMILY PROTEIN"/>
    <property type="match status" value="1"/>
</dbReference>
<dbReference type="Pfam" id="PF01738">
    <property type="entry name" value="DLH"/>
    <property type="match status" value="1"/>
</dbReference>
<feature type="signal peptide" evidence="1">
    <location>
        <begin position="1"/>
        <end position="22"/>
    </location>
</feature>
<accession>A0ABV6PN92</accession>
<dbReference type="SUPFAM" id="SSF53474">
    <property type="entry name" value="alpha/beta-Hydrolases"/>
    <property type="match status" value="1"/>
</dbReference>
<dbReference type="InterPro" id="IPR002925">
    <property type="entry name" value="Dienelactn_hydro"/>
</dbReference>
<dbReference type="GO" id="GO:0016787">
    <property type="term" value="F:hydrolase activity"/>
    <property type="evidence" value="ECO:0007669"/>
    <property type="project" value="UniProtKB-KW"/>
</dbReference>
<keyword evidence="1" id="KW-0732">Signal</keyword>
<dbReference type="EC" id="3.1.-.-" evidence="3"/>
<dbReference type="InterPro" id="IPR029058">
    <property type="entry name" value="AB_hydrolase_fold"/>
</dbReference>
<comment type="caution">
    <text evidence="3">The sequence shown here is derived from an EMBL/GenBank/DDBJ whole genome shotgun (WGS) entry which is preliminary data.</text>
</comment>
<evidence type="ECO:0000313" key="4">
    <source>
        <dbReference type="Proteomes" id="UP001589834"/>
    </source>
</evidence>
<evidence type="ECO:0000259" key="2">
    <source>
        <dbReference type="Pfam" id="PF01738"/>
    </source>
</evidence>
<evidence type="ECO:0000256" key="1">
    <source>
        <dbReference type="SAM" id="SignalP"/>
    </source>
</evidence>
<dbReference type="EMBL" id="JBHLTN010000002">
    <property type="protein sequence ID" value="MFC0591299.1"/>
    <property type="molecule type" value="Genomic_DNA"/>
</dbReference>
<dbReference type="InterPro" id="IPR051049">
    <property type="entry name" value="Dienelactone_hydrolase-like"/>
</dbReference>
<reference evidence="3 4" key="1">
    <citation type="submission" date="2024-09" db="EMBL/GenBank/DDBJ databases">
        <authorList>
            <person name="Sun Q."/>
            <person name="Mori K."/>
        </authorList>
    </citation>
    <scope>NUCLEOTIDE SEQUENCE [LARGE SCALE GENOMIC DNA]</scope>
    <source>
        <strain evidence="3 4">NCAIM B.02336</strain>
    </source>
</reference>
<dbReference type="RefSeq" id="WP_293222188.1">
    <property type="nucleotide sequence ID" value="NZ_JBHLTN010000002.1"/>
</dbReference>
<sequence>MMLSPKHGFAVALAAAALAAQAQDAAPPQEVFAPASGPGHVVIVISGQTGMPNYTATAQQLADAGFFTVLVDGNDFWIKDTHRAWNMLKDVIARAQASPQALPGKVGVVGYSLGGGVAMSYAAKMPQAVAIVVAGYPLTSYIKDPVEYVGRIKVPIQMFAGTADTYKNCCLIETARKLAEAAKAAPPPMLTLKEYEGVGHGFNLASAPRKDVPAAQDAMKQTIALFKQTLTADPAK</sequence>
<evidence type="ECO:0000313" key="3">
    <source>
        <dbReference type="EMBL" id="MFC0591299.1"/>
    </source>
</evidence>